<dbReference type="NCBIfam" id="TIGR01855">
    <property type="entry name" value="IMP_synth_hisH"/>
    <property type="match status" value="1"/>
</dbReference>
<keyword evidence="6 10" id="KW-0368">Histidine biosynthesis</keyword>
<reference evidence="12 13" key="1">
    <citation type="submission" date="2024-04" db="EMBL/GenBank/DDBJ databases">
        <title>A novel species isolated from cricket.</title>
        <authorList>
            <person name="Wang H.-C."/>
        </authorList>
    </citation>
    <scope>NUCLEOTIDE SEQUENCE [LARGE SCALE GENOMIC DNA]</scope>
    <source>
        <strain evidence="12 13">WL0021</strain>
    </source>
</reference>
<name>A0ABV0BFD6_9HYPH</name>
<dbReference type="PROSITE" id="PS51273">
    <property type="entry name" value="GATASE_TYPE_1"/>
    <property type="match status" value="1"/>
</dbReference>
<evidence type="ECO:0000256" key="10">
    <source>
        <dbReference type="HAMAP-Rule" id="MF_00278"/>
    </source>
</evidence>
<comment type="subcellular location">
    <subcellularLocation>
        <location evidence="10">Cytoplasm</location>
    </subcellularLocation>
</comment>
<comment type="caution">
    <text evidence="12">The sequence shown here is derived from an EMBL/GenBank/DDBJ whole genome shotgun (WGS) entry which is preliminary data.</text>
</comment>
<dbReference type="PIRSF" id="PIRSF000495">
    <property type="entry name" value="Amidotransf_hisH"/>
    <property type="match status" value="1"/>
</dbReference>
<dbReference type="InterPro" id="IPR010139">
    <property type="entry name" value="Imidazole-glycPsynth_HisH"/>
</dbReference>
<evidence type="ECO:0000313" key="13">
    <source>
        <dbReference type="Proteomes" id="UP001418637"/>
    </source>
</evidence>
<feature type="active site" description="Nucleophile" evidence="10">
    <location>
        <position position="88"/>
    </location>
</feature>
<dbReference type="EC" id="4.3.2.10" evidence="10"/>
<dbReference type="PANTHER" id="PTHR42701">
    <property type="entry name" value="IMIDAZOLE GLYCEROL PHOSPHATE SYNTHASE SUBUNIT HISH"/>
    <property type="match status" value="1"/>
</dbReference>
<dbReference type="EMBL" id="JBBYXI010000001">
    <property type="protein sequence ID" value="MEN3929639.1"/>
    <property type="molecule type" value="Genomic_DNA"/>
</dbReference>
<evidence type="ECO:0000256" key="8">
    <source>
        <dbReference type="ARBA" id="ARBA00047838"/>
    </source>
</evidence>
<sequence length="222" mass="24558">MSVVIVDYGSGNLHSAAKAFERANEEAGLKNQIIVSANPEVVRRAERIVLPGVGAFADCRRGLHAVDGMIEVLDEAVHKDKKPFLGICVGMQLLATRGLEYEISEGLNWISGSVKRIEPNDPSLKIPHMGWNTLWHNLHGRDMRPHKLFDGILAGEDGWHAYFVHSFHFAADNEDDIVAVTQYGGPITAAVARGNIAGTQFHPEKSQMLGLRFIANFLRWQP</sequence>
<feature type="domain" description="Glutamine amidotransferase" evidence="11">
    <location>
        <begin position="5"/>
        <end position="217"/>
    </location>
</feature>
<dbReference type="InterPro" id="IPR029062">
    <property type="entry name" value="Class_I_gatase-like"/>
</dbReference>
<evidence type="ECO:0000256" key="1">
    <source>
        <dbReference type="ARBA" id="ARBA00005091"/>
    </source>
</evidence>
<evidence type="ECO:0000259" key="11">
    <source>
        <dbReference type="Pfam" id="PF00117"/>
    </source>
</evidence>
<comment type="pathway">
    <text evidence="1 10">Amino-acid biosynthesis; L-histidine biosynthesis; L-histidine from 5-phospho-alpha-D-ribose 1-diphosphate: step 5/9.</text>
</comment>
<protein>
    <recommendedName>
        <fullName evidence="10">Imidazole glycerol phosphate synthase subunit HisH</fullName>
        <ecNumber evidence="10">4.3.2.10</ecNumber>
    </recommendedName>
    <alternativeName>
        <fullName evidence="10">IGP synthase glutaminase subunit</fullName>
        <ecNumber evidence="10">3.5.1.2</ecNumber>
    </alternativeName>
    <alternativeName>
        <fullName evidence="10">IGP synthase subunit HisH</fullName>
    </alternativeName>
    <alternativeName>
        <fullName evidence="10">ImGP synthase subunit HisH</fullName>
        <shortName evidence="10">IGPS subunit HisH</shortName>
    </alternativeName>
</protein>
<accession>A0ABV0BFD6</accession>
<keyword evidence="13" id="KW-1185">Reference proteome</keyword>
<dbReference type="PANTHER" id="PTHR42701:SF1">
    <property type="entry name" value="IMIDAZOLE GLYCEROL PHOSPHATE SYNTHASE SUBUNIT HISH"/>
    <property type="match status" value="1"/>
</dbReference>
<keyword evidence="10" id="KW-0963">Cytoplasm</keyword>
<keyword evidence="5 10" id="KW-0315">Glutamine amidotransferase</keyword>
<gene>
    <name evidence="10 12" type="primary">hisH</name>
    <name evidence="12" type="ORF">WJT86_01025</name>
</gene>
<dbReference type="Pfam" id="PF00117">
    <property type="entry name" value="GATase"/>
    <property type="match status" value="1"/>
</dbReference>
<organism evidence="12 13">
    <name type="scientific">Hohaiivirga grylli</name>
    <dbReference type="NCBI Taxonomy" id="3133970"/>
    <lineage>
        <taxon>Bacteria</taxon>
        <taxon>Pseudomonadati</taxon>
        <taxon>Pseudomonadota</taxon>
        <taxon>Alphaproteobacteria</taxon>
        <taxon>Hyphomicrobiales</taxon>
        <taxon>Methylobacteriaceae</taxon>
        <taxon>Hohaiivirga</taxon>
    </lineage>
</organism>
<dbReference type="HAMAP" id="MF_00278">
    <property type="entry name" value="HisH"/>
    <property type="match status" value="1"/>
</dbReference>
<evidence type="ECO:0000256" key="5">
    <source>
        <dbReference type="ARBA" id="ARBA00022962"/>
    </source>
</evidence>
<feature type="active site" evidence="10">
    <location>
        <position position="202"/>
    </location>
</feature>
<dbReference type="SUPFAM" id="SSF52317">
    <property type="entry name" value="Class I glutamine amidotransferase-like"/>
    <property type="match status" value="1"/>
</dbReference>
<evidence type="ECO:0000256" key="9">
    <source>
        <dbReference type="ARBA" id="ARBA00049534"/>
    </source>
</evidence>
<comment type="catalytic activity">
    <reaction evidence="9 10">
        <text>L-glutamine + H2O = L-glutamate + NH4(+)</text>
        <dbReference type="Rhea" id="RHEA:15889"/>
        <dbReference type="ChEBI" id="CHEBI:15377"/>
        <dbReference type="ChEBI" id="CHEBI:28938"/>
        <dbReference type="ChEBI" id="CHEBI:29985"/>
        <dbReference type="ChEBI" id="CHEBI:58359"/>
        <dbReference type="EC" id="3.5.1.2"/>
    </reaction>
</comment>
<keyword evidence="4 10" id="KW-0378">Hydrolase</keyword>
<proteinExistence type="inferred from homology"/>
<dbReference type="RefSeq" id="WP_346335635.1">
    <property type="nucleotide sequence ID" value="NZ_JBBYXI010000001.1"/>
</dbReference>
<dbReference type="InterPro" id="IPR017926">
    <property type="entry name" value="GATASE"/>
</dbReference>
<evidence type="ECO:0000256" key="2">
    <source>
        <dbReference type="ARBA" id="ARBA00011152"/>
    </source>
</evidence>
<evidence type="ECO:0000313" key="12">
    <source>
        <dbReference type="EMBL" id="MEN3929639.1"/>
    </source>
</evidence>
<dbReference type="EC" id="3.5.1.2" evidence="10"/>
<dbReference type="CDD" id="cd01748">
    <property type="entry name" value="GATase1_IGP_Synthase"/>
    <property type="match status" value="1"/>
</dbReference>
<keyword evidence="7 10" id="KW-0456">Lyase</keyword>
<evidence type="ECO:0000256" key="7">
    <source>
        <dbReference type="ARBA" id="ARBA00023239"/>
    </source>
</evidence>
<feature type="active site" evidence="10">
    <location>
        <position position="204"/>
    </location>
</feature>
<dbReference type="Proteomes" id="UP001418637">
    <property type="component" value="Unassembled WGS sequence"/>
</dbReference>
<comment type="catalytic activity">
    <reaction evidence="8 10">
        <text>5-[(5-phospho-1-deoxy-D-ribulos-1-ylimino)methylamino]-1-(5-phospho-beta-D-ribosyl)imidazole-4-carboxamide + L-glutamine = D-erythro-1-(imidazol-4-yl)glycerol 3-phosphate + 5-amino-1-(5-phospho-beta-D-ribosyl)imidazole-4-carboxamide + L-glutamate + H(+)</text>
        <dbReference type="Rhea" id="RHEA:24793"/>
        <dbReference type="ChEBI" id="CHEBI:15378"/>
        <dbReference type="ChEBI" id="CHEBI:29985"/>
        <dbReference type="ChEBI" id="CHEBI:58278"/>
        <dbReference type="ChEBI" id="CHEBI:58359"/>
        <dbReference type="ChEBI" id="CHEBI:58475"/>
        <dbReference type="ChEBI" id="CHEBI:58525"/>
        <dbReference type="EC" id="4.3.2.10"/>
    </reaction>
</comment>
<evidence type="ECO:0000256" key="4">
    <source>
        <dbReference type="ARBA" id="ARBA00022801"/>
    </source>
</evidence>
<keyword evidence="3 10" id="KW-0028">Amino-acid biosynthesis</keyword>
<comment type="function">
    <text evidence="10">IGPS catalyzes the conversion of PRFAR and glutamine to IGP, AICAR and glutamate. The HisH subunit catalyzes the hydrolysis of glutamine to glutamate and ammonia as part of the synthesis of IGP and AICAR. The resulting ammonia molecule is channeled to the active site of HisF.</text>
</comment>
<comment type="subunit">
    <text evidence="2 10">Heterodimer of HisH and HisF.</text>
</comment>
<dbReference type="Gene3D" id="3.40.50.880">
    <property type="match status" value="1"/>
</dbReference>
<dbReference type="GO" id="GO:0016829">
    <property type="term" value="F:lyase activity"/>
    <property type="evidence" value="ECO:0007669"/>
    <property type="project" value="UniProtKB-KW"/>
</dbReference>
<evidence type="ECO:0000256" key="6">
    <source>
        <dbReference type="ARBA" id="ARBA00023102"/>
    </source>
</evidence>
<evidence type="ECO:0000256" key="3">
    <source>
        <dbReference type="ARBA" id="ARBA00022605"/>
    </source>
</evidence>